<name>A0A9W8BFH3_9FUNG</name>
<gene>
    <name evidence="1" type="primary">ERG9_1</name>
    <name evidence="1" type="ORF">H4R26_002977</name>
</gene>
<dbReference type="Gene3D" id="1.10.600.10">
    <property type="entry name" value="Farnesyl Diphosphate Synthase"/>
    <property type="match status" value="1"/>
</dbReference>
<dbReference type="InterPro" id="IPR008949">
    <property type="entry name" value="Isoprenoid_synthase_dom_sf"/>
</dbReference>
<dbReference type="GO" id="GO:0006696">
    <property type="term" value="P:ergosterol biosynthetic process"/>
    <property type="evidence" value="ECO:0007669"/>
    <property type="project" value="TreeGrafter"/>
</dbReference>
<dbReference type="PANTHER" id="PTHR11626">
    <property type="entry name" value="FARNESYL-DIPHOSPHATE FARNESYLTRANSFERASE"/>
    <property type="match status" value="1"/>
</dbReference>
<sequence length="81" mass="9497">MAFMDWALHPTELWAAFWYVMRHAPPDEKTPKLQVSGDMKRCYDFLEMTSRSFAAVIQELNPKLRDGICLFYLILRGLDTV</sequence>
<dbReference type="Proteomes" id="UP001150907">
    <property type="component" value="Unassembled WGS sequence"/>
</dbReference>
<dbReference type="GO" id="GO:0005789">
    <property type="term" value="C:endoplasmic reticulum membrane"/>
    <property type="evidence" value="ECO:0007669"/>
    <property type="project" value="TreeGrafter"/>
</dbReference>
<dbReference type="GO" id="GO:0045338">
    <property type="term" value="P:farnesyl diphosphate metabolic process"/>
    <property type="evidence" value="ECO:0007669"/>
    <property type="project" value="InterPro"/>
</dbReference>
<keyword evidence="1" id="KW-0808">Transferase</keyword>
<proteinExistence type="predicted"/>
<evidence type="ECO:0000313" key="2">
    <source>
        <dbReference type="Proteomes" id="UP001150907"/>
    </source>
</evidence>
<dbReference type="PANTHER" id="PTHR11626:SF2">
    <property type="entry name" value="SQUALENE SYNTHASE"/>
    <property type="match status" value="1"/>
</dbReference>
<dbReference type="InterPro" id="IPR044844">
    <property type="entry name" value="Trans_IPPS_euk-type"/>
</dbReference>
<dbReference type="SUPFAM" id="SSF48576">
    <property type="entry name" value="Terpenoid synthases"/>
    <property type="match status" value="1"/>
</dbReference>
<keyword evidence="2" id="KW-1185">Reference proteome</keyword>
<dbReference type="EMBL" id="JANBQF010000209">
    <property type="protein sequence ID" value="KAJ2003612.1"/>
    <property type="molecule type" value="Genomic_DNA"/>
</dbReference>
<reference evidence="1" key="1">
    <citation type="submission" date="2022-07" db="EMBL/GenBank/DDBJ databases">
        <title>Phylogenomic reconstructions and comparative analyses of Kickxellomycotina fungi.</title>
        <authorList>
            <person name="Reynolds N.K."/>
            <person name="Stajich J.E."/>
            <person name="Barry K."/>
            <person name="Grigoriev I.V."/>
            <person name="Crous P."/>
            <person name="Smith M.E."/>
        </authorList>
    </citation>
    <scope>NUCLEOTIDE SEQUENCE</scope>
    <source>
        <strain evidence="1">IMI 214461</strain>
    </source>
</reference>
<dbReference type="OrthoDB" id="431150at2759"/>
<comment type="caution">
    <text evidence="1">The sequence shown here is derived from an EMBL/GenBank/DDBJ whole genome shotgun (WGS) entry which is preliminary data.</text>
</comment>
<dbReference type="AlphaFoldDB" id="A0A9W8BFH3"/>
<protein>
    <submittedName>
        <fullName evidence="1">Bifunctional farnesyl-diphosphate farnesyltransferase/squalene synthase</fullName>
        <ecNumber evidence="1">2.5.1.21</ecNumber>
    </submittedName>
</protein>
<dbReference type="GO" id="GO:0051996">
    <property type="term" value="F:squalene synthase [NAD(P)H] activity"/>
    <property type="evidence" value="ECO:0007669"/>
    <property type="project" value="UniProtKB-EC"/>
</dbReference>
<dbReference type="EC" id="2.5.1.21" evidence="1"/>
<feature type="non-terminal residue" evidence="1">
    <location>
        <position position="81"/>
    </location>
</feature>
<accession>A0A9W8BFH3</accession>
<organism evidence="1 2">
    <name type="scientific">Coemansia thaxteri</name>
    <dbReference type="NCBI Taxonomy" id="2663907"/>
    <lineage>
        <taxon>Eukaryota</taxon>
        <taxon>Fungi</taxon>
        <taxon>Fungi incertae sedis</taxon>
        <taxon>Zoopagomycota</taxon>
        <taxon>Kickxellomycotina</taxon>
        <taxon>Kickxellomycetes</taxon>
        <taxon>Kickxellales</taxon>
        <taxon>Kickxellaceae</taxon>
        <taxon>Coemansia</taxon>
    </lineage>
</organism>
<evidence type="ECO:0000313" key="1">
    <source>
        <dbReference type="EMBL" id="KAJ2003612.1"/>
    </source>
</evidence>